<accession>A0AAN8ZYR5</accession>
<name>A0AAN8ZYR5_HALRR</name>
<evidence type="ECO:0000256" key="1">
    <source>
        <dbReference type="SAM" id="MobiDB-lite"/>
    </source>
</evidence>
<dbReference type="InterPro" id="IPR007193">
    <property type="entry name" value="Upf2/Nmd2_C"/>
</dbReference>
<proteinExistence type="predicted"/>
<comment type="caution">
    <text evidence="3">The sequence shown here is derived from an EMBL/GenBank/DDBJ whole genome shotgun (WGS) entry which is preliminary data.</text>
</comment>
<evidence type="ECO:0000259" key="2">
    <source>
        <dbReference type="Pfam" id="PF04050"/>
    </source>
</evidence>
<dbReference type="EMBL" id="JAXCGZ010019910">
    <property type="protein sequence ID" value="KAK7065770.1"/>
    <property type="molecule type" value="Genomic_DNA"/>
</dbReference>
<feature type="compositionally biased region" description="Acidic residues" evidence="1">
    <location>
        <begin position="1"/>
        <end position="14"/>
    </location>
</feature>
<dbReference type="Pfam" id="PF04050">
    <property type="entry name" value="Upf2"/>
    <property type="match status" value="1"/>
</dbReference>
<dbReference type="Proteomes" id="UP001381693">
    <property type="component" value="Unassembled WGS sequence"/>
</dbReference>
<feature type="domain" description="Up-frameshift suppressor 2 C-terminal" evidence="2">
    <location>
        <begin position="29"/>
        <end position="81"/>
    </location>
</feature>
<gene>
    <name evidence="3" type="ORF">SK128_012529</name>
</gene>
<reference evidence="3 4" key="1">
    <citation type="submission" date="2023-11" db="EMBL/GenBank/DDBJ databases">
        <title>Halocaridina rubra genome assembly.</title>
        <authorList>
            <person name="Smith C."/>
        </authorList>
    </citation>
    <scope>NUCLEOTIDE SEQUENCE [LARGE SCALE GENOMIC DNA]</scope>
    <source>
        <strain evidence="3">EP-1</strain>
        <tissue evidence="3">Whole</tissue>
    </source>
</reference>
<feature type="non-terminal residue" evidence="3">
    <location>
        <position position="1"/>
    </location>
</feature>
<dbReference type="Gene3D" id="6.10.250.770">
    <property type="match status" value="1"/>
</dbReference>
<organism evidence="3 4">
    <name type="scientific">Halocaridina rubra</name>
    <name type="common">Hawaiian red shrimp</name>
    <dbReference type="NCBI Taxonomy" id="373956"/>
    <lineage>
        <taxon>Eukaryota</taxon>
        <taxon>Metazoa</taxon>
        <taxon>Ecdysozoa</taxon>
        <taxon>Arthropoda</taxon>
        <taxon>Crustacea</taxon>
        <taxon>Multicrustacea</taxon>
        <taxon>Malacostraca</taxon>
        <taxon>Eumalacostraca</taxon>
        <taxon>Eucarida</taxon>
        <taxon>Decapoda</taxon>
        <taxon>Pleocyemata</taxon>
        <taxon>Caridea</taxon>
        <taxon>Atyoidea</taxon>
        <taxon>Atyidae</taxon>
        <taxon>Halocaridina</taxon>
    </lineage>
</organism>
<sequence length="84" mass="9184">EGEGGLTGDGEEMTEDHASDIESTSLDMKVNVKHVDCEEDNDFMSAFDRMMADSILERANAVPRPGQLDISVPVHVKATAKKTY</sequence>
<evidence type="ECO:0000313" key="4">
    <source>
        <dbReference type="Proteomes" id="UP001381693"/>
    </source>
</evidence>
<feature type="region of interest" description="Disordered" evidence="1">
    <location>
        <begin position="1"/>
        <end position="24"/>
    </location>
</feature>
<evidence type="ECO:0000313" key="3">
    <source>
        <dbReference type="EMBL" id="KAK7065770.1"/>
    </source>
</evidence>
<dbReference type="AlphaFoldDB" id="A0AAN8ZYR5"/>
<keyword evidence="4" id="KW-1185">Reference proteome</keyword>
<feature type="non-terminal residue" evidence="3">
    <location>
        <position position="84"/>
    </location>
</feature>
<protein>
    <recommendedName>
        <fullName evidence="2">Up-frameshift suppressor 2 C-terminal domain-containing protein</fullName>
    </recommendedName>
</protein>